<organism evidence="3 4">
    <name type="scientific">Streptomyces camelliae</name>
    <dbReference type="NCBI Taxonomy" id="3004093"/>
    <lineage>
        <taxon>Bacteria</taxon>
        <taxon>Bacillati</taxon>
        <taxon>Actinomycetota</taxon>
        <taxon>Actinomycetes</taxon>
        <taxon>Kitasatosporales</taxon>
        <taxon>Streptomycetaceae</taxon>
        <taxon>Streptomyces</taxon>
    </lineage>
</organism>
<dbReference type="PANTHER" id="PTHR43569">
    <property type="entry name" value="AMIDOHYDROLASE"/>
    <property type="match status" value="1"/>
</dbReference>
<dbReference type="InterPro" id="IPR052350">
    <property type="entry name" value="Metallo-dep_Lactonases"/>
</dbReference>
<dbReference type="InterPro" id="IPR001763">
    <property type="entry name" value="Rhodanese-like_dom"/>
</dbReference>
<dbReference type="EMBL" id="CP115300">
    <property type="protein sequence ID" value="WBO61977.1"/>
    <property type="molecule type" value="Genomic_DNA"/>
</dbReference>
<dbReference type="PANTHER" id="PTHR43569:SF2">
    <property type="entry name" value="AMIDOHYDROLASE-RELATED DOMAIN-CONTAINING PROTEIN"/>
    <property type="match status" value="1"/>
</dbReference>
<protein>
    <submittedName>
        <fullName evidence="3">Amidohydrolase family protein</fullName>
    </submittedName>
</protein>
<dbReference type="Pfam" id="PF04909">
    <property type="entry name" value="Amidohydro_2"/>
    <property type="match status" value="1"/>
</dbReference>
<evidence type="ECO:0000313" key="3">
    <source>
        <dbReference type="EMBL" id="WBO61977.1"/>
    </source>
</evidence>
<dbReference type="PROSITE" id="PS50206">
    <property type="entry name" value="RHODANESE_3"/>
    <property type="match status" value="1"/>
</dbReference>
<reference evidence="3 4" key="1">
    <citation type="submission" date="2022-12" db="EMBL/GenBank/DDBJ databases">
        <authorList>
            <person name="Mo P."/>
        </authorList>
    </citation>
    <scope>NUCLEOTIDE SEQUENCE [LARGE SCALE GENOMIC DNA]</scope>
    <source>
        <strain evidence="3 4">HUAS 2-6</strain>
    </source>
</reference>
<proteinExistence type="inferred from homology"/>
<dbReference type="InterPro" id="IPR032466">
    <property type="entry name" value="Metal_Hydrolase"/>
</dbReference>
<accession>A0ABY7NWW9</accession>
<keyword evidence="4" id="KW-1185">Reference proteome</keyword>
<name>A0ABY7NWW9_9ACTN</name>
<feature type="domain" description="Rhodanese" evidence="2">
    <location>
        <begin position="250"/>
        <end position="269"/>
    </location>
</feature>
<dbReference type="Gene3D" id="3.20.20.140">
    <property type="entry name" value="Metal-dependent hydrolases"/>
    <property type="match status" value="1"/>
</dbReference>
<evidence type="ECO:0000259" key="2">
    <source>
        <dbReference type="PROSITE" id="PS50206"/>
    </source>
</evidence>
<evidence type="ECO:0000256" key="1">
    <source>
        <dbReference type="ARBA" id="ARBA00038310"/>
    </source>
</evidence>
<dbReference type="RefSeq" id="WP_270079928.1">
    <property type="nucleotide sequence ID" value="NZ_CP115300.1"/>
</dbReference>
<sequence length="298" mass="32889">MTSTPSPVLIDAHHHLWDLDRRPQPWLDDPTVASIRRTFTPGDLRATAIQPIAGRRLHSTVVVQCIPDVPETEDLLALAEQEPLIEAVVGWADLTSPAIGEVLDRLLAGPGGAYLRSLRHLVQGETDPEWLQTPDVERGLAAVGERGLCYDVLVRSHQLGQAIRLAERFPGLPQVLNHAGKPPIARHELADWERQVHRLAGHPQVACKVSGLITEADHDTWTTADIRPVWDILLTAFGPDRLMFGSDWPVANLAGGWNRWAATVDELLDDCAENEIHALLAGTATAFYSLPARPENWR</sequence>
<comment type="similarity">
    <text evidence="1">Belongs to the metallo-dependent hydrolases superfamily.</text>
</comment>
<gene>
    <name evidence="3" type="ORF">O1G22_03565</name>
</gene>
<evidence type="ECO:0000313" key="4">
    <source>
        <dbReference type="Proteomes" id="UP001212326"/>
    </source>
</evidence>
<dbReference type="Proteomes" id="UP001212326">
    <property type="component" value="Chromosome"/>
</dbReference>
<dbReference type="InterPro" id="IPR006680">
    <property type="entry name" value="Amidohydro-rel"/>
</dbReference>
<dbReference type="SUPFAM" id="SSF51556">
    <property type="entry name" value="Metallo-dependent hydrolases"/>
    <property type="match status" value="1"/>
</dbReference>